<name>A0AAV4REG3_9ARAC</name>
<evidence type="ECO:0000313" key="1">
    <source>
        <dbReference type="EMBL" id="GIY18999.1"/>
    </source>
</evidence>
<protein>
    <submittedName>
        <fullName evidence="1">Uncharacterized protein</fullName>
    </submittedName>
</protein>
<evidence type="ECO:0000313" key="2">
    <source>
        <dbReference type="Proteomes" id="UP001054837"/>
    </source>
</evidence>
<dbReference type="Proteomes" id="UP001054837">
    <property type="component" value="Unassembled WGS sequence"/>
</dbReference>
<dbReference type="EMBL" id="BPLQ01005998">
    <property type="protein sequence ID" value="GIY18999.1"/>
    <property type="molecule type" value="Genomic_DNA"/>
</dbReference>
<proteinExistence type="predicted"/>
<keyword evidence="2" id="KW-1185">Reference proteome</keyword>
<sequence>MRRRGVMMEGGIRAQLWECRENIEAVFAKGCRLGFCGGVVLGGGSVQFCLDGIEFHSTSCSTWRESSTNPSVRIFHPQSAVCFGILIPPPPPPQIILNLQPMAFHYKRLSLFLDRSCGGRSTDPCH</sequence>
<gene>
    <name evidence="1" type="ORF">CDAR_556771</name>
</gene>
<organism evidence="1 2">
    <name type="scientific">Caerostris darwini</name>
    <dbReference type="NCBI Taxonomy" id="1538125"/>
    <lineage>
        <taxon>Eukaryota</taxon>
        <taxon>Metazoa</taxon>
        <taxon>Ecdysozoa</taxon>
        <taxon>Arthropoda</taxon>
        <taxon>Chelicerata</taxon>
        <taxon>Arachnida</taxon>
        <taxon>Araneae</taxon>
        <taxon>Araneomorphae</taxon>
        <taxon>Entelegynae</taxon>
        <taxon>Araneoidea</taxon>
        <taxon>Araneidae</taxon>
        <taxon>Caerostris</taxon>
    </lineage>
</organism>
<reference evidence="1 2" key="1">
    <citation type="submission" date="2021-06" db="EMBL/GenBank/DDBJ databases">
        <title>Caerostris darwini draft genome.</title>
        <authorList>
            <person name="Kono N."/>
            <person name="Arakawa K."/>
        </authorList>
    </citation>
    <scope>NUCLEOTIDE SEQUENCE [LARGE SCALE GENOMIC DNA]</scope>
</reference>
<comment type="caution">
    <text evidence="1">The sequence shown here is derived from an EMBL/GenBank/DDBJ whole genome shotgun (WGS) entry which is preliminary data.</text>
</comment>
<accession>A0AAV4REG3</accession>
<dbReference type="AlphaFoldDB" id="A0AAV4REG3"/>